<comment type="caution">
    <text evidence="1">The sequence shown here is derived from an EMBL/GenBank/DDBJ whole genome shotgun (WGS) entry which is preliminary data.</text>
</comment>
<dbReference type="Pfam" id="PF12044">
    <property type="entry name" value="Metallopep"/>
    <property type="match status" value="1"/>
</dbReference>
<reference evidence="1" key="1">
    <citation type="submission" date="2021-03" db="EMBL/GenBank/DDBJ databases">
        <title>Chromosome level genome of the anhydrobiotic midge Polypedilum vanderplanki.</title>
        <authorList>
            <person name="Yoshida Y."/>
            <person name="Kikawada T."/>
            <person name="Gusev O."/>
        </authorList>
    </citation>
    <scope>NUCLEOTIDE SEQUENCE</scope>
    <source>
        <strain evidence="1">NIAS01</strain>
        <tissue evidence="1">Whole body or cell culture</tissue>
    </source>
</reference>
<dbReference type="SUPFAM" id="SSF55486">
    <property type="entry name" value="Metalloproteases ('zincins'), catalytic domain"/>
    <property type="match status" value="1"/>
</dbReference>
<dbReference type="PANTHER" id="PTHR21054">
    <property type="entry name" value="ZINC METALLOPROTEINASE-RELATED"/>
    <property type="match status" value="1"/>
</dbReference>
<dbReference type="AlphaFoldDB" id="A0A9J6BQG1"/>
<accession>A0A9J6BQG1</accession>
<name>A0A9J6BQG1_POLVA</name>
<dbReference type="EMBL" id="JADBJN010000003">
    <property type="protein sequence ID" value="KAG5672108.1"/>
    <property type="molecule type" value="Genomic_DNA"/>
</dbReference>
<organism evidence="1 2">
    <name type="scientific">Polypedilum vanderplanki</name>
    <name type="common">Sleeping chironomid midge</name>
    <dbReference type="NCBI Taxonomy" id="319348"/>
    <lineage>
        <taxon>Eukaryota</taxon>
        <taxon>Metazoa</taxon>
        <taxon>Ecdysozoa</taxon>
        <taxon>Arthropoda</taxon>
        <taxon>Hexapoda</taxon>
        <taxon>Insecta</taxon>
        <taxon>Pterygota</taxon>
        <taxon>Neoptera</taxon>
        <taxon>Endopterygota</taxon>
        <taxon>Diptera</taxon>
        <taxon>Nematocera</taxon>
        <taxon>Chironomoidea</taxon>
        <taxon>Chironomidae</taxon>
        <taxon>Chironominae</taxon>
        <taxon>Polypedilum</taxon>
        <taxon>Polypedilum</taxon>
    </lineage>
</organism>
<dbReference type="Proteomes" id="UP001107558">
    <property type="component" value="Chromosome 3"/>
</dbReference>
<proteinExistence type="predicted"/>
<dbReference type="OrthoDB" id="74460at2759"/>
<dbReference type="InterPro" id="IPR021917">
    <property type="entry name" value="Unchr_Zn-peptidase-like"/>
</dbReference>
<evidence type="ECO:0008006" key="3">
    <source>
        <dbReference type="Google" id="ProtNLM"/>
    </source>
</evidence>
<dbReference type="PANTHER" id="PTHR21054:SF2">
    <property type="entry name" value="MIP04191P"/>
    <property type="match status" value="1"/>
</dbReference>
<protein>
    <recommendedName>
        <fullName evidence="3">Zinc metalloproteinase</fullName>
    </recommendedName>
</protein>
<dbReference type="InterPro" id="IPR053002">
    <property type="entry name" value="Metalloproteinase_M10B"/>
</dbReference>
<keyword evidence="2" id="KW-1185">Reference proteome</keyword>
<evidence type="ECO:0000313" key="2">
    <source>
        <dbReference type="Proteomes" id="UP001107558"/>
    </source>
</evidence>
<sequence>MNCKDHSIEIKNYGKNIFSREIILISGCIKNKCEHEYIELLQDDCVSQKAKIINRSFKFLLKLNKNQINVIKLKYCQIESVLHLEHISKDKVFYDVQPLYIIPKNHDGKFQSFNDTNNTIDDALMKIDLLTSLAQCVYSSKVYEEDENNSFVLNKCKVFRSSMNVEEVWQYTQFELYDKIAQEIVDKYGTEIIEKRKFIAFISCTKFLGLYENDEYNYTNIRNKTKANPSLSCGFLALLGNGCFYTLPNNVNQVIDAFNDKTIVDTRVLLDDSNYRKTYGGNFSTTLGSLVHEIGHLFDLGHTENGLMGNDIDHVHRFFLCQNFTEIMPKRNVSNCQQLIKSKEKNEYTNKFTKINRNGAFMDKYHEQKNKDLTFFEKNCQITLMNHRWFTQNILQDSLLFDENKNVVYSSEFIMLVEVRELEKKNSLTKKFWDLSEKNIKEFKIDFDLSNSTLFVVTNNGSILKKNFHA</sequence>
<evidence type="ECO:0000313" key="1">
    <source>
        <dbReference type="EMBL" id="KAG5672108.1"/>
    </source>
</evidence>
<gene>
    <name evidence="1" type="ORF">PVAND_002263</name>
</gene>